<keyword evidence="1" id="KW-0472">Membrane</keyword>
<proteinExistence type="predicted"/>
<dbReference type="InterPro" id="IPR036927">
    <property type="entry name" value="Cyt_c_oxase-like_su1_sf"/>
</dbReference>
<organism evidence="2 3">
    <name type="scientific">Bacillus kandeliae</name>
    <dbReference type="NCBI Taxonomy" id="3129297"/>
    <lineage>
        <taxon>Bacteria</taxon>
        <taxon>Bacillati</taxon>
        <taxon>Bacillota</taxon>
        <taxon>Bacilli</taxon>
        <taxon>Bacillales</taxon>
        <taxon>Bacillaceae</taxon>
        <taxon>Bacillus</taxon>
    </lineage>
</organism>
<reference evidence="2 3" key="1">
    <citation type="submission" date="2024-02" db="EMBL/GenBank/DDBJ databases">
        <title>Seven novel Bacillus-like species.</title>
        <authorList>
            <person name="Liu G."/>
        </authorList>
    </citation>
    <scope>NUCLEOTIDE SEQUENCE [LARGE SCALE GENOMIC DNA]</scope>
    <source>
        <strain evidence="2 3">FJAT-52991</strain>
    </source>
</reference>
<keyword evidence="3" id="KW-1185">Reference proteome</keyword>
<accession>A0ABZ2N851</accession>
<feature type="transmembrane region" description="Helical" evidence="1">
    <location>
        <begin position="38"/>
        <end position="58"/>
    </location>
</feature>
<evidence type="ECO:0000313" key="2">
    <source>
        <dbReference type="EMBL" id="WXB93816.1"/>
    </source>
</evidence>
<dbReference type="Proteomes" id="UP001387364">
    <property type="component" value="Chromosome"/>
</dbReference>
<evidence type="ECO:0008006" key="4">
    <source>
        <dbReference type="Google" id="ProtNLM"/>
    </source>
</evidence>
<feature type="transmembrane region" description="Helical" evidence="1">
    <location>
        <begin position="70"/>
        <end position="89"/>
    </location>
</feature>
<name>A0ABZ2N851_9BACI</name>
<evidence type="ECO:0000313" key="3">
    <source>
        <dbReference type="Proteomes" id="UP001387364"/>
    </source>
</evidence>
<sequence length="129" mass="14231">MAYHVLLVRFAAIFGFIGAVLGSHMAGAGSYAVRPIHAHILVVGWLSLFAFSAFYRMYKVPKGSKLAGAHVWSAIIGTIGLTVGMWLYTVKPFDLPQTFTMVFYIVGGTILLISFLLFVFVAFKYSKED</sequence>
<evidence type="ECO:0000256" key="1">
    <source>
        <dbReference type="SAM" id="Phobius"/>
    </source>
</evidence>
<keyword evidence="1" id="KW-0812">Transmembrane</keyword>
<feature type="transmembrane region" description="Helical" evidence="1">
    <location>
        <begin position="101"/>
        <end position="123"/>
    </location>
</feature>
<dbReference type="Gene3D" id="1.20.210.10">
    <property type="entry name" value="Cytochrome c oxidase-like, subunit I domain"/>
    <property type="match status" value="1"/>
</dbReference>
<dbReference type="EMBL" id="CP147404">
    <property type="protein sequence ID" value="WXB93816.1"/>
    <property type="molecule type" value="Genomic_DNA"/>
</dbReference>
<dbReference type="RefSeq" id="WP_338753329.1">
    <property type="nucleotide sequence ID" value="NZ_CP147404.1"/>
</dbReference>
<protein>
    <recommendedName>
        <fullName evidence="4">Cytochrome-c oxidase</fullName>
    </recommendedName>
</protein>
<gene>
    <name evidence="2" type="ORF">WDJ61_03970</name>
</gene>
<keyword evidence="1" id="KW-1133">Transmembrane helix</keyword>
<dbReference type="SUPFAM" id="SSF81442">
    <property type="entry name" value="Cytochrome c oxidase subunit I-like"/>
    <property type="match status" value="1"/>
</dbReference>